<dbReference type="InterPro" id="IPR000718">
    <property type="entry name" value="Peptidase_M13"/>
</dbReference>
<dbReference type="Pfam" id="PF05649">
    <property type="entry name" value="Peptidase_M13_N"/>
    <property type="match status" value="1"/>
</dbReference>
<evidence type="ECO:0000256" key="8">
    <source>
        <dbReference type="SAM" id="SignalP"/>
    </source>
</evidence>
<keyword evidence="7" id="KW-0482">Metalloprotease</keyword>
<evidence type="ECO:0000256" key="2">
    <source>
        <dbReference type="ARBA" id="ARBA00007357"/>
    </source>
</evidence>
<keyword evidence="5 11" id="KW-0378">Hydrolase</keyword>
<proteinExistence type="inferred from homology"/>
<comment type="similarity">
    <text evidence="2">Belongs to the peptidase M13 family.</text>
</comment>
<keyword evidence="3" id="KW-0645">Protease</keyword>
<evidence type="ECO:0000256" key="6">
    <source>
        <dbReference type="ARBA" id="ARBA00022833"/>
    </source>
</evidence>
<dbReference type="GO" id="GO:0016787">
    <property type="term" value="F:hydrolase activity"/>
    <property type="evidence" value="ECO:0007669"/>
    <property type="project" value="UniProtKB-KW"/>
</dbReference>
<feature type="domain" description="Peptidase M13 N-terminal" evidence="10">
    <location>
        <begin position="82"/>
        <end position="448"/>
    </location>
</feature>
<keyword evidence="4" id="KW-0479">Metal-binding</keyword>
<dbReference type="PRINTS" id="PR00786">
    <property type="entry name" value="NEPRILYSIN"/>
</dbReference>
<dbReference type="RefSeq" id="WP_278015464.1">
    <property type="nucleotide sequence ID" value="NZ_CP121106.1"/>
</dbReference>
<dbReference type="Pfam" id="PF01431">
    <property type="entry name" value="Peptidase_M13"/>
    <property type="match status" value="1"/>
</dbReference>
<comment type="cofactor">
    <cofactor evidence="1">
        <name>Zn(2+)</name>
        <dbReference type="ChEBI" id="CHEBI:29105"/>
    </cofactor>
</comment>
<feature type="chain" id="PRO_5045229722" evidence="8">
    <location>
        <begin position="17"/>
        <end position="704"/>
    </location>
</feature>
<accession>A0ABY8FNW2</accession>
<feature type="domain" description="Peptidase M13 C-terminal" evidence="9">
    <location>
        <begin position="500"/>
        <end position="701"/>
    </location>
</feature>
<keyword evidence="8" id="KW-0732">Signal</keyword>
<protein>
    <submittedName>
        <fullName evidence="11">M13 family metallopeptidase</fullName>
        <ecNumber evidence="11">3.4.24.-</ecNumber>
    </submittedName>
</protein>
<dbReference type="EMBL" id="CP121106">
    <property type="protein sequence ID" value="WFL76703.1"/>
    <property type="molecule type" value="Genomic_DNA"/>
</dbReference>
<dbReference type="InterPro" id="IPR042089">
    <property type="entry name" value="Peptidase_M13_dom_2"/>
</dbReference>
<gene>
    <name evidence="11" type="ORF">P7228_11935</name>
</gene>
<dbReference type="Gene3D" id="1.10.1380.10">
    <property type="entry name" value="Neutral endopeptidase , domain2"/>
    <property type="match status" value="1"/>
</dbReference>
<organism evidence="11 12">
    <name type="scientific">Altererythrobacter arenosus</name>
    <dbReference type="NCBI Taxonomy" id="3032592"/>
    <lineage>
        <taxon>Bacteria</taxon>
        <taxon>Pseudomonadati</taxon>
        <taxon>Pseudomonadota</taxon>
        <taxon>Alphaproteobacteria</taxon>
        <taxon>Sphingomonadales</taxon>
        <taxon>Erythrobacteraceae</taxon>
        <taxon>Altererythrobacter</taxon>
    </lineage>
</organism>
<dbReference type="Proteomes" id="UP001215827">
    <property type="component" value="Chromosome"/>
</dbReference>
<dbReference type="PROSITE" id="PS51885">
    <property type="entry name" value="NEPRILYSIN"/>
    <property type="match status" value="1"/>
</dbReference>
<evidence type="ECO:0000256" key="4">
    <source>
        <dbReference type="ARBA" id="ARBA00022723"/>
    </source>
</evidence>
<keyword evidence="12" id="KW-1185">Reference proteome</keyword>
<dbReference type="PROSITE" id="PS51257">
    <property type="entry name" value="PROKAR_LIPOPROTEIN"/>
    <property type="match status" value="1"/>
</dbReference>
<evidence type="ECO:0000313" key="12">
    <source>
        <dbReference type="Proteomes" id="UP001215827"/>
    </source>
</evidence>
<evidence type="ECO:0000256" key="1">
    <source>
        <dbReference type="ARBA" id="ARBA00001947"/>
    </source>
</evidence>
<feature type="signal peptide" evidence="8">
    <location>
        <begin position="1"/>
        <end position="16"/>
    </location>
</feature>
<evidence type="ECO:0000313" key="11">
    <source>
        <dbReference type="EMBL" id="WFL76703.1"/>
    </source>
</evidence>
<dbReference type="EC" id="3.4.24.-" evidence="11"/>
<dbReference type="PANTHER" id="PTHR11733">
    <property type="entry name" value="ZINC METALLOPROTEASE FAMILY M13 NEPRILYSIN-RELATED"/>
    <property type="match status" value="1"/>
</dbReference>
<evidence type="ECO:0000259" key="9">
    <source>
        <dbReference type="Pfam" id="PF01431"/>
    </source>
</evidence>
<evidence type="ECO:0000259" key="10">
    <source>
        <dbReference type="Pfam" id="PF05649"/>
    </source>
</evidence>
<reference evidence="11 12" key="1">
    <citation type="submission" date="2023-03" db="EMBL/GenBank/DDBJ databases">
        <title>Altererythrobacter sp. CAU 1644 isolated from sand.</title>
        <authorList>
            <person name="Kim W."/>
        </authorList>
    </citation>
    <scope>NUCLEOTIDE SEQUENCE [LARGE SCALE GENOMIC DNA]</scope>
    <source>
        <strain evidence="11 12">CAU 1644</strain>
    </source>
</reference>
<dbReference type="InterPro" id="IPR018497">
    <property type="entry name" value="Peptidase_M13_C"/>
</dbReference>
<dbReference type="PANTHER" id="PTHR11733:SF167">
    <property type="entry name" value="FI17812P1-RELATED"/>
    <property type="match status" value="1"/>
</dbReference>
<evidence type="ECO:0000256" key="7">
    <source>
        <dbReference type="ARBA" id="ARBA00023049"/>
    </source>
</evidence>
<name>A0ABY8FNW2_9SPHN</name>
<sequence length="704" mass="76609">MNLKPILMLSSALAMAACTTTPADEDVASTGAAPAEVALAATTNTATTASANWAENLPPAQQPRDFGAWGYDTSAMDSSVNPGDDFDSFASGAWKARTEIPSDQSSAGVSWDIYKVTEGQLRTIIMDAPADSQLGALFQSFMDEDRVNALGLEPLRPRLDAIRAAADKSAFSRLMGETAGTFGGSLAGMFPYADPNEPTVSSLFVGAGGLGLPEKDYYFDDRFAKERNAYVAYLTRIFTQAGQADPAAAAATVMGFETEIARRYWEVADRRDFAKINNPMSLAELGEYAPGIDWPALLAGAGVATSRDIIVMDNTAVRDIAALYAETPLDTLKLWQIARTVDQASPYLADEFVQSRFAFQKVLSGTNELRPRWTRGVQLIDGSLGELLGATYVAKHFPPAAKAKMESMVANLKDAMAVRINTNDWMAPETRTAALEKLAKMDVMVGYPAKFRDYSALELSADDLLGNVARVNLNEWAYQRDKIDQPVDKGLWGMTPQTLNAYNGAFENKIVFPAGILQPPMFSMSADDAVNYGAIGAVIGHEITHGFDDQGRKIDAEGKLRDWWTEGDGKRFEAKAADLGKQYDKFEAAPGHFIKGQQTMGENIADLAGLRVSLDAYRASLGGKEAPVIDGMTGEQRFFLAFAQAWQRKARDEAVIQQVTTGVHSPARFRVLGPLRNIDAWYDAFGITEGSTMYLPPEKRVQIW</sequence>
<dbReference type="CDD" id="cd08662">
    <property type="entry name" value="M13"/>
    <property type="match status" value="1"/>
</dbReference>
<keyword evidence="6" id="KW-0862">Zinc</keyword>
<evidence type="ECO:0000256" key="5">
    <source>
        <dbReference type="ARBA" id="ARBA00022801"/>
    </source>
</evidence>
<evidence type="ECO:0000256" key="3">
    <source>
        <dbReference type="ARBA" id="ARBA00022670"/>
    </source>
</evidence>
<dbReference type="InterPro" id="IPR024079">
    <property type="entry name" value="MetalloPept_cat_dom_sf"/>
</dbReference>
<dbReference type="SUPFAM" id="SSF55486">
    <property type="entry name" value="Metalloproteases ('zincins'), catalytic domain"/>
    <property type="match status" value="1"/>
</dbReference>
<dbReference type="InterPro" id="IPR008753">
    <property type="entry name" value="Peptidase_M13_N"/>
</dbReference>
<dbReference type="Gene3D" id="3.40.390.10">
    <property type="entry name" value="Collagenase (Catalytic Domain)"/>
    <property type="match status" value="1"/>
</dbReference>